<dbReference type="InterPro" id="IPR001789">
    <property type="entry name" value="Sig_transdc_resp-reg_receiver"/>
</dbReference>
<dbReference type="SMART" id="SM00342">
    <property type="entry name" value="HTH_ARAC"/>
    <property type="match status" value="1"/>
</dbReference>
<comment type="caution">
    <text evidence="8">The sequence shown here is derived from an EMBL/GenBank/DDBJ whole genome shotgun (WGS) entry which is preliminary data.</text>
</comment>
<evidence type="ECO:0000256" key="3">
    <source>
        <dbReference type="ARBA" id="ARBA00023163"/>
    </source>
</evidence>
<feature type="coiled-coil region" evidence="5">
    <location>
        <begin position="112"/>
        <end position="149"/>
    </location>
</feature>
<dbReference type="EMBL" id="JAVDQH010000011">
    <property type="protein sequence ID" value="MDR6245072.1"/>
    <property type="molecule type" value="Genomic_DNA"/>
</dbReference>
<evidence type="ECO:0000313" key="9">
    <source>
        <dbReference type="Proteomes" id="UP001185028"/>
    </source>
</evidence>
<feature type="domain" description="HTH araC/xylS-type" evidence="6">
    <location>
        <begin position="417"/>
        <end position="515"/>
    </location>
</feature>
<dbReference type="PROSITE" id="PS00041">
    <property type="entry name" value="HTH_ARAC_FAMILY_1"/>
    <property type="match status" value="1"/>
</dbReference>
<dbReference type="Gene3D" id="3.40.50.2300">
    <property type="match status" value="1"/>
</dbReference>
<evidence type="ECO:0000256" key="4">
    <source>
        <dbReference type="PROSITE-ProRule" id="PRU00169"/>
    </source>
</evidence>
<keyword evidence="5" id="KW-0175">Coiled coil</keyword>
<dbReference type="RefSeq" id="WP_188773476.1">
    <property type="nucleotide sequence ID" value="NZ_BMMB01000001.1"/>
</dbReference>
<keyword evidence="9" id="KW-1185">Reference proteome</keyword>
<dbReference type="InterPro" id="IPR020449">
    <property type="entry name" value="Tscrpt_reg_AraC-type_HTH"/>
</dbReference>
<dbReference type="SMART" id="SM00448">
    <property type="entry name" value="REC"/>
    <property type="match status" value="1"/>
</dbReference>
<evidence type="ECO:0000256" key="2">
    <source>
        <dbReference type="ARBA" id="ARBA00023125"/>
    </source>
</evidence>
<evidence type="ECO:0000259" key="7">
    <source>
        <dbReference type="PROSITE" id="PS50110"/>
    </source>
</evidence>
<sequence>MRQLLIIDDEKNIRHGLQVMIERQFPGRYTIRCARHGQEGLFTLREQPADIIITDIRMPVLDGIAMLEQLRASSELVQQPEVIVLSGHDDFEYAKAAIRYQVREYLLKPIRRDDLFAALESLENELVRKESLSRRLEDADQYRRQWQEEQLSRWLEAPADEAKRELDACTWLQLPEPYIVCVWNCVTADGHPVAVQELDLLLSQLADHTQATYEMQLLDREGRRVWMIRQEQLGLLQALARAAARREVSGLWAGISSSKQERSELQTAYAQACRALVYGFFCPGIYLLNEPTLQEAEIPQAQLEEDVRRLGNLLGTGRSSEISGMVHHLFRLSGTGMRSLNEVQRTVRLINENVLDEVFRHFGEASIEVLRLYRRVCSLEHYRYFHDYCRDLERLLLSLDEYIGQLRLVHSEHHRLKEAVAYLHSHYARPLNMATVSNHVSLNYSYFSEAFKAYTGESFVVYLKKLRIERAKELLAEPHHRLGEIGEQVGFESSRHFSRVFRELEGITPQEYRARLELRSGMV</sequence>
<dbReference type="CDD" id="cd17536">
    <property type="entry name" value="REC_YesN-like"/>
    <property type="match status" value="1"/>
</dbReference>
<dbReference type="Pfam" id="PF12833">
    <property type="entry name" value="HTH_18"/>
    <property type="match status" value="1"/>
</dbReference>
<dbReference type="InterPro" id="IPR018062">
    <property type="entry name" value="HTH_AraC-typ_CS"/>
</dbReference>
<dbReference type="Pfam" id="PF00072">
    <property type="entry name" value="Response_reg"/>
    <property type="match status" value="1"/>
</dbReference>
<dbReference type="Gene3D" id="1.10.10.60">
    <property type="entry name" value="Homeodomain-like"/>
    <property type="match status" value="2"/>
</dbReference>
<organism evidence="8 9">
    <name type="scientific">Paenibacillus hunanensis</name>
    <dbReference type="NCBI Taxonomy" id="539262"/>
    <lineage>
        <taxon>Bacteria</taxon>
        <taxon>Bacillati</taxon>
        <taxon>Bacillota</taxon>
        <taxon>Bacilli</taxon>
        <taxon>Bacillales</taxon>
        <taxon>Paenibacillaceae</taxon>
        <taxon>Paenibacillus</taxon>
    </lineage>
</organism>
<dbReference type="InterPro" id="IPR018060">
    <property type="entry name" value="HTH_AraC"/>
</dbReference>
<dbReference type="PANTHER" id="PTHR43280">
    <property type="entry name" value="ARAC-FAMILY TRANSCRIPTIONAL REGULATOR"/>
    <property type="match status" value="1"/>
</dbReference>
<dbReference type="PANTHER" id="PTHR43280:SF28">
    <property type="entry name" value="HTH-TYPE TRANSCRIPTIONAL ACTIVATOR RHAS"/>
    <property type="match status" value="1"/>
</dbReference>
<dbReference type="InterPro" id="IPR011006">
    <property type="entry name" value="CheY-like_superfamily"/>
</dbReference>
<dbReference type="PROSITE" id="PS01124">
    <property type="entry name" value="HTH_ARAC_FAMILY_2"/>
    <property type="match status" value="1"/>
</dbReference>
<dbReference type="InterPro" id="IPR009057">
    <property type="entry name" value="Homeodomain-like_sf"/>
</dbReference>
<feature type="modified residue" description="4-aspartylphosphate" evidence="4">
    <location>
        <position position="55"/>
    </location>
</feature>
<gene>
    <name evidence="8" type="ORF">JOC58_002970</name>
</gene>
<dbReference type="PRINTS" id="PR00032">
    <property type="entry name" value="HTHARAC"/>
</dbReference>
<reference evidence="8 9" key="1">
    <citation type="submission" date="2023-07" db="EMBL/GenBank/DDBJ databases">
        <title>Genomic Encyclopedia of Type Strains, Phase IV (KMG-IV): sequencing the most valuable type-strain genomes for metagenomic binning, comparative biology and taxonomic classification.</title>
        <authorList>
            <person name="Goeker M."/>
        </authorList>
    </citation>
    <scope>NUCLEOTIDE SEQUENCE [LARGE SCALE GENOMIC DNA]</scope>
    <source>
        <strain evidence="8 9">DSM 22170</strain>
    </source>
</reference>
<dbReference type="PROSITE" id="PS50110">
    <property type="entry name" value="RESPONSE_REGULATORY"/>
    <property type="match status" value="1"/>
</dbReference>
<feature type="domain" description="Response regulatory" evidence="7">
    <location>
        <begin position="3"/>
        <end position="123"/>
    </location>
</feature>
<name>A0ABU1J0N2_9BACL</name>
<protein>
    <submittedName>
        <fullName evidence="8">Two-component system response regulator YesN</fullName>
    </submittedName>
</protein>
<keyword evidence="1" id="KW-0805">Transcription regulation</keyword>
<evidence type="ECO:0000313" key="8">
    <source>
        <dbReference type="EMBL" id="MDR6245072.1"/>
    </source>
</evidence>
<keyword evidence="2" id="KW-0238">DNA-binding</keyword>
<dbReference type="SUPFAM" id="SSF52172">
    <property type="entry name" value="CheY-like"/>
    <property type="match status" value="1"/>
</dbReference>
<keyword evidence="3" id="KW-0804">Transcription</keyword>
<evidence type="ECO:0000259" key="6">
    <source>
        <dbReference type="PROSITE" id="PS01124"/>
    </source>
</evidence>
<accession>A0ABU1J0N2</accession>
<keyword evidence="4" id="KW-0597">Phosphoprotein</keyword>
<dbReference type="SUPFAM" id="SSF46689">
    <property type="entry name" value="Homeodomain-like"/>
    <property type="match status" value="2"/>
</dbReference>
<evidence type="ECO:0000256" key="1">
    <source>
        <dbReference type="ARBA" id="ARBA00023015"/>
    </source>
</evidence>
<evidence type="ECO:0000256" key="5">
    <source>
        <dbReference type="SAM" id="Coils"/>
    </source>
</evidence>
<dbReference type="Proteomes" id="UP001185028">
    <property type="component" value="Unassembled WGS sequence"/>
</dbReference>
<proteinExistence type="predicted"/>